<dbReference type="InterPro" id="IPR058068">
    <property type="entry name" value="LIC_13387-like"/>
</dbReference>
<dbReference type="AlphaFoldDB" id="A0A6J4R4Y2"/>
<feature type="transmembrane region" description="Helical" evidence="1">
    <location>
        <begin position="115"/>
        <end position="136"/>
    </location>
</feature>
<accession>A0A6J4R4Y2</accession>
<gene>
    <name evidence="2" type="ORF">AVDCRST_MAG12-114</name>
</gene>
<proteinExistence type="predicted"/>
<evidence type="ECO:0000313" key="2">
    <source>
        <dbReference type="EMBL" id="CAA9464243.1"/>
    </source>
</evidence>
<keyword evidence="1" id="KW-1133">Transmembrane helix</keyword>
<name>A0A6J4R4Y2_9ACTN</name>
<dbReference type="EMBL" id="CADCVK010000015">
    <property type="protein sequence ID" value="CAA9464243.1"/>
    <property type="molecule type" value="Genomic_DNA"/>
</dbReference>
<reference evidence="2" key="1">
    <citation type="submission" date="2020-02" db="EMBL/GenBank/DDBJ databases">
        <authorList>
            <person name="Meier V. D."/>
        </authorList>
    </citation>
    <scope>NUCLEOTIDE SEQUENCE</scope>
    <source>
        <strain evidence="2">AVDCRST_MAG12</strain>
    </source>
</reference>
<dbReference type="NCBIfam" id="NF047765">
    <property type="entry name" value="LIC_13387_fam"/>
    <property type="match status" value="1"/>
</dbReference>
<organism evidence="2">
    <name type="scientific">uncultured Rubrobacteraceae bacterium</name>
    <dbReference type="NCBI Taxonomy" id="349277"/>
    <lineage>
        <taxon>Bacteria</taxon>
        <taxon>Bacillati</taxon>
        <taxon>Actinomycetota</taxon>
        <taxon>Rubrobacteria</taxon>
        <taxon>Rubrobacterales</taxon>
        <taxon>Rubrobacteraceae</taxon>
        <taxon>environmental samples</taxon>
    </lineage>
</organism>
<sequence>MLPQILISASAAITLVAGALHLGGTFFGPDLRPRDPELEKRMKEVPLVDSSQTTMWKAWIGFNAITSLGLILFGVLYGYLSIFRFQVLLQAPLLLLVGAVFLGGLVVLFKRYLYYLPAVVFTIALVLYVVGAALAVA</sequence>
<keyword evidence="1" id="KW-0812">Transmembrane</keyword>
<protein>
    <submittedName>
        <fullName evidence="2">Uncharacterized protein</fullName>
    </submittedName>
</protein>
<feature type="transmembrane region" description="Helical" evidence="1">
    <location>
        <begin position="58"/>
        <end position="80"/>
    </location>
</feature>
<feature type="transmembrane region" description="Helical" evidence="1">
    <location>
        <begin position="87"/>
        <end position="109"/>
    </location>
</feature>
<keyword evidence="1" id="KW-0472">Membrane</keyword>
<evidence type="ECO:0000256" key="1">
    <source>
        <dbReference type="SAM" id="Phobius"/>
    </source>
</evidence>